<sequence length="551" mass="61448">MKRKKEEEEEEEEGLPEESGRLKQNSTGQVTELITQSNTHQRHNADMHLLLFVQSHFVHNALAIVTSRLTVESNVASEKENRRLKVGKSTGAKEKGKLSATLGAHRSHDPPEDCEERKWFGRQLYRNAARNVPKVESLFLLVISRSAPFSQCNKTTTSNLVPKANSRALSVGHVLILKPGGERGQKDETRRNRREPKTLVKAETETGESPVWVAKVAGNWGKLNCTLSRHPSPVPCEPNAQGVKKILQKNYACLLLSTTKKFLWKKIDLKAARSETRLVEPDARAFIRRFISIATETTGGVAGGPALPLGNNAATTACGWKRSFRRGGGKTKEGNTREGTAFSSATDEEDADNETTTGGSCQLLDKRDARRISFCCFSGSCSRDGEYAPRRRVPPTPTFLRVAIELQSNTDSVDEAISNFTGNVTPNYDFELQASLSNINMKADFLGTDFHLSRIQRRNEINQRHNGTIDKTAVCVWQLPKSGQSRRKVSSREILLHFRNACRIPPTLVKIFSPDSYESFAVLASALLQPDDTVELPLTRDRRNKTSRRKE</sequence>
<organism evidence="2 3">
    <name type="scientific">Melipona quadrifasciata</name>
    <dbReference type="NCBI Taxonomy" id="166423"/>
    <lineage>
        <taxon>Eukaryota</taxon>
        <taxon>Metazoa</taxon>
        <taxon>Ecdysozoa</taxon>
        <taxon>Arthropoda</taxon>
        <taxon>Hexapoda</taxon>
        <taxon>Insecta</taxon>
        <taxon>Pterygota</taxon>
        <taxon>Neoptera</taxon>
        <taxon>Endopterygota</taxon>
        <taxon>Hymenoptera</taxon>
        <taxon>Apocrita</taxon>
        <taxon>Aculeata</taxon>
        <taxon>Apoidea</taxon>
        <taxon>Anthophila</taxon>
        <taxon>Apidae</taxon>
        <taxon>Melipona</taxon>
    </lineage>
</organism>
<feature type="compositionally biased region" description="Acidic residues" evidence="1">
    <location>
        <begin position="7"/>
        <end position="16"/>
    </location>
</feature>
<protein>
    <submittedName>
        <fullName evidence="2">Uncharacterized protein</fullName>
    </submittedName>
</protein>
<feature type="compositionally biased region" description="Basic and acidic residues" evidence="1">
    <location>
        <begin position="180"/>
        <end position="204"/>
    </location>
</feature>
<name>A0A0N0BKF7_9HYME</name>
<dbReference type="AlphaFoldDB" id="A0A0N0BKF7"/>
<proteinExistence type="predicted"/>
<evidence type="ECO:0000313" key="3">
    <source>
        <dbReference type="Proteomes" id="UP000053105"/>
    </source>
</evidence>
<feature type="region of interest" description="Disordered" evidence="1">
    <location>
        <begin position="324"/>
        <end position="361"/>
    </location>
</feature>
<feature type="region of interest" description="Disordered" evidence="1">
    <location>
        <begin position="179"/>
        <end position="204"/>
    </location>
</feature>
<keyword evidence="3" id="KW-1185">Reference proteome</keyword>
<accession>A0A0N0BKF7</accession>
<dbReference type="Proteomes" id="UP000053105">
    <property type="component" value="Unassembled WGS sequence"/>
</dbReference>
<evidence type="ECO:0000256" key="1">
    <source>
        <dbReference type="SAM" id="MobiDB-lite"/>
    </source>
</evidence>
<feature type="region of interest" description="Disordered" evidence="1">
    <location>
        <begin position="1"/>
        <end position="30"/>
    </location>
</feature>
<gene>
    <name evidence="2" type="ORF">WN51_12994</name>
</gene>
<evidence type="ECO:0000313" key="2">
    <source>
        <dbReference type="EMBL" id="KOX80511.1"/>
    </source>
</evidence>
<dbReference type="EMBL" id="KQ435700">
    <property type="protein sequence ID" value="KOX80511.1"/>
    <property type="molecule type" value="Genomic_DNA"/>
</dbReference>
<reference evidence="2 3" key="1">
    <citation type="submission" date="2015-07" db="EMBL/GenBank/DDBJ databases">
        <title>The genome of Melipona quadrifasciata.</title>
        <authorList>
            <person name="Pan H."/>
            <person name="Kapheim K."/>
        </authorList>
    </citation>
    <scope>NUCLEOTIDE SEQUENCE [LARGE SCALE GENOMIC DNA]</scope>
    <source>
        <strain evidence="2">0111107301</strain>
        <tissue evidence="2">Whole body</tissue>
    </source>
</reference>
<feature type="region of interest" description="Disordered" evidence="1">
    <location>
        <begin position="82"/>
        <end position="114"/>
    </location>
</feature>